<feature type="chain" id="PRO_5032975133" evidence="3">
    <location>
        <begin position="38"/>
        <end position="403"/>
    </location>
</feature>
<evidence type="ECO:0000313" key="5">
    <source>
        <dbReference type="Proteomes" id="UP000674318"/>
    </source>
</evidence>
<dbReference type="Proteomes" id="UP000674318">
    <property type="component" value="Chromosome 35"/>
</dbReference>
<keyword evidence="2" id="KW-1133">Transmembrane helix</keyword>
<keyword evidence="3" id="KW-0732">Signal</keyword>
<keyword evidence="2" id="KW-0472">Membrane</keyword>
<evidence type="ECO:0000256" key="3">
    <source>
        <dbReference type="SAM" id="SignalP"/>
    </source>
</evidence>
<proteinExistence type="predicted"/>
<sequence>MDTGVLPMSTMGVVQRHFGWIGLLVFLALQLAAIAEGQTPPMWFTVNYNTPAYVLYTPQEVAPYATSRTAANGFCMQNGMNIFSAEIPARDDRFASQAAEELGGAGYFTYTGSSAEPVGAYVNRCTRLQRTETIFPNSGQCVFTFRYGLLTVVDNALLGGQPGVSQYFSLYPDLSTAGNAPTGYPVAWDTTSPNPRGYYFMAVTGSTSTSGKHVNVDATVSAADTYVTASRFAIYCESQSFLGFLPVSTKFNQPVFVKGYKELTWAQEHWWVIFLVVAVFILVVLLTIFTYCCVSMIPPKEEPPIAPMVLRERQGARYANVLGNGTASKYRDVNNMSAEHTSAPRSLHQGPGILMTSMPPVTPEDLIQVAPTIFSREETILTTEGDSLATDSEDEELHGVEFS</sequence>
<feature type="signal peptide" evidence="3">
    <location>
        <begin position="1"/>
        <end position="37"/>
    </location>
</feature>
<feature type="region of interest" description="Disordered" evidence="1">
    <location>
        <begin position="384"/>
        <end position="403"/>
    </location>
</feature>
<reference evidence="4 5" key="1">
    <citation type="submission" date="2021-02" db="EMBL/GenBank/DDBJ databases">
        <title>Porcisia hertigi Genome sequencing and assembly.</title>
        <authorList>
            <person name="Almutairi H."/>
            <person name="Gatherer D."/>
        </authorList>
    </citation>
    <scope>NUCLEOTIDE SEQUENCE [LARGE SCALE GENOMIC DNA]</scope>
    <source>
        <strain evidence="4 5">C119</strain>
    </source>
</reference>
<gene>
    <name evidence="4" type="ORF">JKF63_01280</name>
</gene>
<comment type="caution">
    <text evidence="4">The sequence shown here is derived from an EMBL/GenBank/DDBJ whole genome shotgun (WGS) entry which is preliminary data.</text>
</comment>
<dbReference type="PANTHER" id="PTHR35613:SF2">
    <property type="entry name" value="C-TYPE LECTIN DOMAIN-CONTAINING PROTEIN"/>
    <property type="match status" value="1"/>
</dbReference>
<dbReference type="RefSeq" id="XP_067753484.1">
    <property type="nucleotide sequence ID" value="XM_067897327.1"/>
</dbReference>
<evidence type="ECO:0000313" key="4">
    <source>
        <dbReference type="EMBL" id="KAG5492700.1"/>
    </source>
</evidence>
<evidence type="ECO:0000256" key="2">
    <source>
        <dbReference type="SAM" id="Phobius"/>
    </source>
</evidence>
<protein>
    <submittedName>
        <fullName evidence="4">Uncharacterized protein</fullName>
    </submittedName>
</protein>
<name>A0A836ICN2_9TRYP</name>
<dbReference type="KEGG" id="phet:94287404"/>
<keyword evidence="5" id="KW-1185">Reference proteome</keyword>
<dbReference type="GeneID" id="94287404"/>
<dbReference type="PANTHER" id="PTHR35613">
    <property type="entry name" value="C-TYPE LECTIN DOMAIN-CONTAINING PROTEIN"/>
    <property type="match status" value="1"/>
</dbReference>
<accession>A0A836ICN2</accession>
<keyword evidence="2" id="KW-0812">Transmembrane</keyword>
<dbReference type="EMBL" id="JAFJZO010000035">
    <property type="protein sequence ID" value="KAG5492700.1"/>
    <property type="molecule type" value="Genomic_DNA"/>
</dbReference>
<dbReference type="AlphaFoldDB" id="A0A836ICN2"/>
<feature type="transmembrane region" description="Helical" evidence="2">
    <location>
        <begin position="270"/>
        <end position="294"/>
    </location>
</feature>
<organism evidence="4 5">
    <name type="scientific">Porcisia hertigi</name>
    <dbReference type="NCBI Taxonomy" id="2761500"/>
    <lineage>
        <taxon>Eukaryota</taxon>
        <taxon>Discoba</taxon>
        <taxon>Euglenozoa</taxon>
        <taxon>Kinetoplastea</taxon>
        <taxon>Metakinetoplastina</taxon>
        <taxon>Trypanosomatida</taxon>
        <taxon>Trypanosomatidae</taxon>
        <taxon>Leishmaniinae</taxon>
        <taxon>Porcisia</taxon>
    </lineage>
</organism>
<dbReference type="OrthoDB" id="273183at2759"/>
<evidence type="ECO:0000256" key="1">
    <source>
        <dbReference type="SAM" id="MobiDB-lite"/>
    </source>
</evidence>